<evidence type="ECO:0000256" key="2">
    <source>
        <dbReference type="ARBA" id="ARBA00001974"/>
    </source>
</evidence>
<dbReference type="PROSITE" id="PS51645">
    <property type="entry name" value="PHR_CRY_ALPHA_BETA"/>
    <property type="match status" value="1"/>
</dbReference>
<dbReference type="RefSeq" id="WP_274353296.1">
    <property type="nucleotide sequence ID" value="NZ_JAQZSM010000017.1"/>
</dbReference>
<dbReference type="InterPro" id="IPR036134">
    <property type="entry name" value="Crypto/Photolyase_FAD-like_sf"/>
</dbReference>
<protein>
    <submittedName>
        <fullName evidence="7">Deoxyribodipyrimidine photo-lyase</fullName>
    </submittedName>
</protein>
<reference evidence="7" key="1">
    <citation type="submission" date="2023-02" db="EMBL/GenBank/DDBJ databases">
        <title>Description of Roseinatronobacter alkalisoli sp. nov., an alkaliphilic bacerium isolated from soda soil.</title>
        <authorList>
            <person name="Wei W."/>
        </authorList>
    </citation>
    <scope>NUCLEOTIDE SEQUENCE</scope>
    <source>
        <strain evidence="7">HJB301</strain>
    </source>
</reference>
<organism evidence="7 8">
    <name type="scientific">Roseinatronobacter alkalisoli</name>
    <dbReference type="NCBI Taxonomy" id="3028235"/>
    <lineage>
        <taxon>Bacteria</taxon>
        <taxon>Pseudomonadati</taxon>
        <taxon>Pseudomonadota</taxon>
        <taxon>Alphaproteobacteria</taxon>
        <taxon>Rhodobacterales</taxon>
        <taxon>Paracoccaceae</taxon>
        <taxon>Roseinatronobacter</taxon>
    </lineage>
</organism>
<dbReference type="Proteomes" id="UP001431784">
    <property type="component" value="Unassembled WGS sequence"/>
</dbReference>
<comment type="cofactor">
    <cofactor evidence="1">
        <name>(6R)-5,10-methylene-5,6,7,8-tetrahydrofolate</name>
        <dbReference type="ChEBI" id="CHEBI:15636"/>
    </cofactor>
</comment>
<evidence type="ECO:0000313" key="7">
    <source>
        <dbReference type="EMBL" id="MDD7972623.1"/>
    </source>
</evidence>
<evidence type="ECO:0000256" key="5">
    <source>
        <dbReference type="RuleBase" id="RU004182"/>
    </source>
</evidence>
<dbReference type="SUPFAM" id="SSF48173">
    <property type="entry name" value="Cryptochrome/photolyase FAD-binding domain"/>
    <property type="match status" value="1"/>
</dbReference>
<sequence length="472" mass="53290">MTQLSPVIWWVRRDLRLADNPVLHAAASSDRPVIALFICDPLVEGLGAAPKWRLGLGVARFARCLDDMGSKLILRRGDALTVLQQLIAQIGATAVWWGRQYDPDQVARDKKVKAALRDSGVDAQSFSGHLLFEPWQVQTGQGTFYQVYSPFWRAVKDLDVAPHLPAPECLRAPAQWPDSDSLADWGLGRAMNRGADVVHPHLHIGEDAARTRLAYFIDRNVADYQDQREFLDQDACSGLSENLTYGEISPGALWRAGQHALDAGKAGAAHFLKEIVWREFAYHLIFHTPHIVSRNWRDGWDSFPWSNDGTGVLRWKQGRTGIDVIDAAMRELYVTGRMHNRARMLVASYLTKHMLTHWRVGQDWFAQCLVDWDPAANAMGWQWVAGSGPDAAPYFRIFNPDTQARKFDPEGRYRRKWLAEISASAPETAQAFFRACPRSWQLSPQMARPNPLVDLAEGRKIALQAYDIKNKT</sequence>
<keyword evidence="4 5" id="KW-0274">FAD</keyword>
<keyword evidence="3 5" id="KW-0285">Flavoprotein</keyword>
<comment type="similarity">
    <text evidence="5">Belongs to the DNA photolyase family.</text>
</comment>
<dbReference type="PANTHER" id="PTHR11455:SF9">
    <property type="entry name" value="CRYPTOCHROME CIRCADIAN CLOCK 5 ISOFORM X1"/>
    <property type="match status" value="1"/>
</dbReference>
<dbReference type="InterPro" id="IPR005101">
    <property type="entry name" value="Cryptochr/Photolyase_FAD-bd"/>
</dbReference>
<comment type="cofactor">
    <cofactor evidence="2">
        <name>FAD</name>
        <dbReference type="ChEBI" id="CHEBI:57692"/>
    </cofactor>
</comment>
<dbReference type="Gene3D" id="3.40.50.620">
    <property type="entry name" value="HUPs"/>
    <property type="match status" value="1"/>
</dbReference>
<dbReference type="SUPFAM" id="SSF52425">
    <property type="entry name" value="Cryptochrome/photolyase, N-terminal domain"/>
    <property type="match status" value="1"/>
</dbReference>
<dbReference type="PRINTS" id="PR00147">
    <property type="entry name" value="DNAPHOTLYASE"/>
</dbReference>
<dbReference type="Pfam" id="PF00875">
    <property type="entry name" value="DNA_photolyase"/>
    <property type="match status" value="1"/>
</dbReference>
<dbReference type="Pfam" id="PF03441">
    <property type="entry name" value="FAD_binding_7"/>
    <property type="match status" value="1"/>
</dbReference>
<dbReference type="EMBL" id="JAQZSM010000017">
    <property type="protein sequence ID" value="MDD7972623.1"/>
    <property type="molecule type" value="Genomic_DNA"/>
</dbReference>
<accession>A0ABT5TBX5</accession>
<dbReference type="InterPro" id="IPR014729">
    <property type="entry name" value="Rossmann-like_a/b/a_fold"/>
</dbReference>
<dbReference type="Gene3D" id="1.10.579.10">
    <property type="entry name" value="DNA Cyclobutane Dipyrimidine Photolyase, subunit A, domain 3"/>
    <property type="match status" value="1"/>
</dbReference>
<dbReference type="Gene3D" id="1.25.40.80">
    <property type="match status" value="1"/>
</dbReference>
<keyword evidence="8" id="KW-1185">Reference proteome</keyword>
<dbReference type="InterPro" id="IPR002081">
    <property type="entry name" value="Cryptochrome/DNA_photolyase_1"/>
</dbReference>
<feature type="domain" description="Photolyase/cryptochrome alpha/beta" evidence="6">
    <location>
        <begin position="5"/>
        <end position="131"/>
    </location>
</feature>
<evidence type="ECO:0000313" key="8">
    <source>
        <dbReference type="Proteomes" id="UP001431784"/>
    </source>
</evidence>
<dbReference type="PANTHER" id="PTHR11455">
    <property type="entry name" value="CRYPTOCHROME"/>
    <property type="match status" value="1"/>
</dbReference>
<gene>
    <name evidence="7" type="ORF">PUT78_16105</name>
</gene>
<comment type="caution">
    <text evidence="7">The sequence shown here is derived from an EMBL/GenBank/DDBJ whole genome shotgun (WGS) entry which is preliminary data.</text>
</comment>
<name>A0ABT5TBX5_9RHOB</name>
<keyword evidence="5" id="KW-0157">Chromophore</keyword>
<evidence type="ECO:0000256" key="1">
    <source>
        <dbReference type="ARBA" id="ARBA00001932"/>
    </source>
</evidence>
<evidence type="ECO:0000256" key="3">
    <source>
        <dbReference type="ARBA" id="ARBA00022630"/>
    </source>
</evidence>
<dbReference type="InterPro" id="IPR006050">
    <property type="entry name" value="DNA_photolyase_N"/>
</dbReference>
<evidence type="ECO:0000259" key="6">
    <source>
        <dbReference type="PROSITE" id="PS51645"/>
    </source>
</evidence>
<proteinExistence type="inferred from homology"/>
<evidence type="ECO:0000256" key="4">
    <source>
        <dbReference type="ARBA" id="ARBA00022827"/>
    </source>
</evidence>
<dbReference type="InterPro" id="IPR036155">
    <property type="entry name" value="Crypto/Photolyase_N_sf"/>
</dbReference>